<sequence length="163" mass="18465">MNRKWLFWIPVFIWMGIIFYSSAQPYGKQDMRSGIEDYINTEFVEKNFSGVSIDYGGGTPVSIENKGVGGFVEFFIRKGAHFGVFFILGVLMYTALIQSEVQRKRAFWLALVLVAAYAGFDEIHQGFTGDRTPMWQDSVLDTCGGLTGIFIASLFWKRKKANS</sequence>
<organism evidence="3 4">
    <name type="scientific">Bacillus manliponensis</name>
    <dbReference type="NCBI Taxonomy" id="574376"/>
    <lineage>
        <taxon>Bacteria</taxon>
        <taxon>Bacillati</taxon>
        <taxon>Bacillota</taxon>
        <taxon>Bacilli</taxon>
        <taxon>Bacillales</taxon>
        <taxon>Bacillaceae</taxon>
        <taxon>Bacillus</taxon>
        <taxon>Bacillus cereus group</taxon>
    </lineage>
</organism>
<evidence type="ECO:0000256" key="1">
    <source>
        <dbReference type="SAM" id="Phobius"/>
    </source>
</evidence>
<dbReference type="RefSeq" id="WP_034635260.1">
    <property type="nucleotide sequence ID" value="NZ_CBCSJC010000002.1"/>
</dbReference>
<name>A0A073K4K6_9BACI</name>
<feature type="domain" description="VanZ-like" evidence="2">
    <location>
        <begin position="7"/>
        <end position="155"/>
    </location>
</feature>
<evidence type="ECO:0000259" key="2">
    <source>
        <dbReference type="Pfam" id="PF04892"/>
    </source>
</evidence>
<dbReference type="eggNOG" id="COG5652">
    <property type="taxonomic scope" value="Bacteria"/>
</dbReference>
<dbReference type="Pfam" id="PF04892">
    <property type="entry name" value="VanZ"/>
    <property type="match status" value="1"/>
</dbReference>
<proteinExistence type="predicted"/>
<dbReference type="EMBL" id="JOTN01000001">
    <property type="protein sequence ID" value="KEK21397.1"/>
    <property type="molecule type" value="Genomic_DNA"/>
</dbReference>
<feature type="transmembrane region" description="Helical" evidence="1">
    <location>
        <begin position="5"/>
        <end position="23"/>
    </location>
</feature>
<dbReference type="InterPro" id="IPR016747">
    <property type="entry name" value="Phosphotransbutyrylase"/>
</dbReference>
<dbReference type="PIRSF" id="PIRSF019083">
    <property type="entry name" value="UCP019083_VanZ"/>
    <property type="match status" value="1"/>
</dbReference>
<keyword evidence="1" id="KW-0472">Membrane</keyword>
<keyword evidence="1" id="KW-0812">Transmembrane</keyword>
<comment type="caution">
    <text evidence="3">The sequence shown here is derived from an EMBL/GenBank/DDBJ whole genome shotgun (WGS) entry which is preliminary data.</text>
</comment>
<dbReference type="NCBIfam" id="NF037970">
    <property type="entry name" value="vanZ_1"/>
    <property type="match status" value="1"/>
</dbReference>
<accession>A0A073K4K6</accession>
<dbReference type="OrthoDB" id="291892at2"/>
<evidence type="ECO:0000313" key="3">
    <source>
        <dbReference type="EMBL" id="KEK21397.1"/>
    </source>
</evidence>
<dbReference type="Proteomes" id="UP000027822">
    <property type="component" value="Unassembled WGS sequence"/>
</dbReference>
<dbReference type="STRING" id="574376.BAMA_01115"/>
<evidence type="ECO:0000313" key="4">
    <source>
        <dbReference type="Proteomes" id="UP000027822"/>
    </source>
</evidence>
<feature type="transmembrane region" description="Helical" evidence="1">
    <location>
        <begin position="79"/>
        <end position="96"/>
    </location>
</feature>
<feature type="transmembrane region" description="Helical" evidence="1">
    <location>
        <begin position="108"/>
        <end position="127"/>
    </location>
</feature>
<dbReference type="InterPro" id="IPR006976">
    <property type="entry name" value="VanZ-like"/>
</dbReference>
<feature type="transmembrane region" description="Helical" evidence="1">
    <location>
        <begin position="139"/>
        <end position="156"/>
    </location>
</feature>
<protein>
    <recommendedName>
        <fullName evidence="2">VanZ-like domain-containing protein</fullName>
    </recommendedName>
</protein>
<keyword evidence="4" id="KW-1185">Reference proteome</keyword>
<dbReference type="AlphaFoldDB" id="A0A073K4K6"/>
<gene>
    <name evidence="3" type="ORF">BAMA_01115</name>
</gene>
<reference evidence="3 4" key="1">
    <citation type="submission" date="2014-06" db="EMBL/GenBank/DDBJ databases">
        <title>Draft genome sequence of Bacillus manliponensis JCM 15802 (MCCC 1A00708).</title>
        <authorList>
            <person name="Lai Q."/>
            <person name="Liu Y."/>
            <person name="Shao Z."/>
        </authorList>
    </citation>
    <scope>NUCLEOTIDE SEQUENCE [LARGE SCALE GENOMIC DNA]</scope>
    <source>
        <strain evidence="3 4">JCM 15802</strain>
    </source>
</reference>
<keyword evidence="1" id="KW-1133">Transmembrane helix</keyword>